<organism evidence="2 3">
    <name type="scientific">Undibacterium nitidum</name>
    <dbReference type="NCBI Taxonomy" id="2762298"/>
    <lineage>
        <taxon>Bacteria</taxon>
        <taxon>Pseudomonadati</taxon>
        <taxon>Pseudomonadota</taxon>
        <taxon>Betaproteobacteria</taxon>
        <taxon>Burkholderiales</taxon>
        <taxon>Oxalobacteraceae</taxon>
        <taxon>Undibacterium</taxon>
    </lineage>
</organism>
<protein>
    <submittedName>
        <fullName evidence="2">Uncharacterized protein</fullName>
    </submittedName>
</protein>
<feature type="chain" id="PRO_5037057419" evidence="1">
    <location>
        <begin position="21"/>
        <end position="213"/>
    </location>
</feature>
<evidence type="ECO:0000313" key="2">
    <source>
        <dbReference type="EMBL" id="MBC3883191.1"/>
    </source>
</evidence>
<evidence type="ECO:0000313" key="3">
    <source>
        <dbReference type="Proteomes" id="UP000627446"/>
    </source>
</evidence>
<keyword evidence="3" id="KW-1185">Reference proteome</keyword>
<proteinExistence type="predicted"/>
<dbReference type="Proteomes" id="UP000627446">
    <property type="component" value="Unassembled WGS sequence"/>
</dbReference>
<keyword evidence="1" id="KW-0732">Signal</keyword>
<dbReference type="RefSeq" id="WP_186917816.1">
    <property type="nucleotide sequence ID" value="NZ_JACOFZ010000011.1"/>
</dbReference>
<reference evidence="2" key="1">
    <citation type="submission" date="2020-08" db="EMBL/GenBank/DDBJ databases">
        <title>Novel species isolated from subtropical streams in China.</title>
        <authorList>
            <person name="Lu H."/>
        </authorList>
    </citation>
    <scope>NUCLEOTIDE SEQUENCE</scope>
    <source>
        <strain evidence="2">LX22W</strain>
    </source>
</reference>
<sequence>MKKISVVLMMFFCVLNVAYAEKKKPETTTVDQITFTNEMFDFSIKKPETWVAQNTTDLLALQQKGSALMAGDNKTMKAALDRALDTSLPLFSFLSHPLGTKGQAIISVVSAAENVKAAPVSLTACDYLEHVKTLMAKAAVKSTMSDKCQVLDTGNAKLSYFDSKMEVNGVVIQQRFHACRKSGYMVNVVQSFLDESGRQQTTDIVKTLKIRCD</sequence>
<name>A0A923HSB8_9BURK</name>
<accession>A0A923HSB8</accession>
<feature type="signal peptide" evidence="1">
    <location>
        <begin position="1"/>
        <end position="20"/>
    </location>
</feature>
<dbReference type="EMBL" id="JACOFZ010000011">
    <property type="protein sequence ID" value="MBC3883191.1"/>
    <property type="molecule type" value="Genomic_DNA"/>
</dbReference>
<gene>
    <name evidence="2" type="ORF">H8K36_17480</name>
</gene>
<dbReference type="AlphaFoldDB" id="A0A923HSB8"/>
<comment type="caution">
    <text evidence="2">The sequence shown here is derived from an EMBL/GenBank/DDBJ whole genome shotgun (WGS) entry which is preliminary data.</text>
</comment>
<evidence type="ECO:0000256" key="1">
    <source>
        <dbReference type="SAM" id="SignalP"/>
    </source>
</evidence>